<evidence type="ECO:0000256" key="14">
    <source>
        <dbReference type="ARBA" id="ARBA00049067"/>
    </source>
</evidence>
<keyword evidence="9 16" id="KW-0418">Kinase</keyword>
<proteinExistence type="inferred from homology"/>
<evidence type="ECO:0000256" key="5">
    <source>
        <dbReference type="ARBA" id="ARBA00013882"/>
    </source>
</evidence>
<evidence type="ECO:0000256" key="12">
    <source>
        <dbReference type="ARBA" id="ARBA00023277"/>
    </source>
</evidence>
<keyword evidence="10" id="KW-0067">ATP-binding</keyword>
<sequence length="411" mass="44128">MALVNLAFDAWLPVQRWYSGRGRQLRAVVPAQTVQLTHDLELALLDVGYTDGSVEQYQVLVRWRDAAGRDDPALIGVDGDRAGYDAMADPAAAGILLNLLEASETVGPVTFRLEPGAVLPADRVGRRLGAEQSNTSVVFGEQAILKVFRHVIAGINPDIELTRALAGNPHVTPLLGCYELAGDGEPYALGMLTTFAAGSTDGWDLALAAAGDPSVDFDADSYALGQAVGSVHAALAATLGTSTAPFPVDTWVRRLRGVAAAVPQLHDYVPRIETRYRALTDAPSTVQRIHGDLHLGQVLRTPSTWLVIDFEGEPGQPLADRRRPDSALRDVAGMLRSYDYAARGTRAWVDRNCAAFCDGYAAVSGTDPRHEAAALAAYELDKAVYEVGYEARYRPDWLSIPLAAVDRIVAG</sequence>
<dbReference type="AlphaFoldDB" id="A0A1G4X2I7"/>
<evidence type="ECO:0000256" key="11">
    <source>
        <dbReference type="ARBA" id="ARBA00023056"/>
    </source>
</evidence>
<keyword evidence="8" id="KW-0547">Nucleotide-binding</keyword>
<feature type="domain" description="Maltokinase N-terminal cap" evidence="15">
    <location>
        <begin position="11"/>
        <end position="89"/>
    </location>
</feature>
<dbReference type="Proteomes" id="UP000199707">
    <property type="component" value="Unassembled WGS sequence"/>
</dbReference>
<dbReference type="EMBL" id="FMUB01000022">
    <property type="protein sequence ID" value="SCX34269.1"/>
    <property type="molecule type" value="Genomic_DNA"/>
</dbReference>
<evidence type="ECO:0000259" key="15">
    <source>
        <dbReference type="Pfam" id="PF18085"/>
    </source>
</evidence>
<dbReference type="GO" id="GO:0005978">
    <property type="term" value="P:glycogen biosynthetic process"/>
    <property type="evidence" value="ECO:0007669"/>
    <property type="project" value="UniProtKB-UniPathway"/>
</dbReference>
<evidence type="ECO:0000256" key="10">
    <source>
        <dbReference type="ARBA" id="ARBA00022840"/>
    </source>
</evidence>
<evidence type="ECO:0000313" key="17">
    <source>
        <dbReference type="Proteomes" id="UP000199707"/>
    </source>
</evidence>
<dbReference type="UniPathway" id="UPA00164"/>
<accession>A0A1G4X2I7</accession>
<dbReference type="Pfam" id="PF18085">
    <property type="entry name" value="Mak_N_cap"/>
    <property type="match status" value="1"/>
</dbReference>
<comment type="catalytic activity">
    <reaction evidence="14">
        <text>D-maltose + ATP = alpha-maltose 1-phosphate + ADP + H(+)</text>
        <dbReference type="Rhea" id="RHEA:31915"/>
        <dbReference type="ChEBI" id="CHEBI:15378"/>
        <dbReference type="ChEBI" id="CHEBI:17306"/>
        <dbReference type="ChEBI" id="CHEBI:30616"/>
        <dbReference type="ChEBI" id="CHEBI:63576"/>
        <dbReference type="ChEBI" id="CHEBI:456216"/>
        <dbReference type="EC" id="2.7.1.175"/>
    </reaction>
</comment>
<comment type="similarity">
    <text evidence="2">Belongs to the aminoglycoside phosphotransferase family.</text>
</comment>
<keyword evidence="12" id="KW-0119">Carbohydrate metabolism</keyword>
<dbReference type="InterPro" id="IPR011009">
    <property type="entry name" value="Kinase-like_dom_sf"/>
</dbReference>
<evidence type="ECO:0000256" key="4">
    <source>
        <dbReference type="ARBA" id="ARBA00011962"/>
    </source>
</evidence>
<keyword evidence="6" id="KW-0321">Glycogen metabolism</keyword>
<evidence type="ECO:0000256" key="8">
    <source>
        <dbReference type="ARBA" id="ARBA00022741"/>
    </source>
</evidence>
<comment type="subunit">
    <text evidence="3">Monomer.</text>
</comment>
<organism evidence="16 17">
    <name type="scientific">Mycolicibacterium fluoranthenivorans</name>
    <dbReference type="NCBI Taxonomy" id="258505"/>
    <lineage>
        <taxon>Bacteria</taxon>
        <taxon>Bacillati</taxon>
        <taxon>Actinomycetota</taxon>
        <taxon>Actinomycetes</taxon>
        <taxon>Mycobacteriales</taxon>
        <taxon>Mycobacteriaceae</taxon>
        <taxon>Mycolicibacterium</taxon>
    </lineage>
</organism>
<evidence type="ECO:0000256" key="13">
    <source>
        <dbReference type="ARBA" id="ARBA00031251"/>
    </source>
</evidence>
<dbReference type="SUPFAM" id="SSF56112">
    <property type="entry name" value="Protein kinase-like (PK-like)"/>
    <property type="match status" value="1"/>
</dbReference>
<keyword evidence="7" id="KW-0808">Transferase</keyword>
<evidence type="ECO:0000256" key="1">
    <source>
        <dbReference type="ARBA" id="ARBA00004964"/>
    </source>
</evidence>
<dbReference type="GO" id="GO:0016301">
    <property type="term" value="F:kinase activity"/>
    <property type="evidence" value="ECO:0007669"/>
    <property type="project" value="UniProtKB-KW"/>
</dbReference>
<name>A0A1G4X2I7_9MYCO</name>
<dbReference type="InterPro" id="IPR040999">
    <property type="entry name" value="Mak_N_cap"/>
</dbReference>
<dbReference type="GO" id="GO:0005524">
    <property type="term" value="F:ATP binding"/>
    <property type="evidence" value="ECO:0007669"/>
    <property type="project" value="UniProtKB-KW"/>
</dbReference>
<reference evidence="17" key="1">
    <citation type="submission" date="2016-10" db="EMBL/GenBank/DDBJ databases">
        <authorList>
            <person name="Varghese N."/>
            <person name="Submissions S."/>
        </authorList>
    </citation>
    <scope>NUCLEOTIDE SEQUENCE [LARGE SCALE GENOMIC DNA]</scope>
    <source>
        <strain evidence="17">UNC267MFSha1.1M11</strain>
    </source>
</reference>
<dbReference type="Gene3D" id="3.90.1200.10">
    <property type="match status" value="1"/>
</dbReference>
<evidence type="ECO:0000313" key="16">
    <source>
        <dbReference type="EMBL" id="SCX34269.1"/>
    </source>
</evidence>
<comment type="pathway">
    <text evidence="1">Glycan biosynthesis; glycogen biosynthesis.</text>
</comment>
<dbReference type="EC" id="2.7.1.175" evidence="4"/>
<dbReference type="STRING" id="1502745.SAMN02799620_06284"/>
<protein>
    <recommendedName>
        <fullName evidence="5">Maltokinase</fullName>
        <ecNumber evidence="4">2.7.1.175</ecNumber>
    </recommendedName>
    <alternativeName>
        <fullName evidence="13">Maltose-1-phosphate synthase</fullName>
    </alternativeName>
</protein>
<evidence type="ECO:0000256" key="6">
    <source>
        <dbReference type="ARBA" id="ARBA00022600"/>
    </source>
</evidence>
<evidence type="ECO:0000256" key="9">
    <source>
        <dbReference type="ARBA" id="ARBA00022777"/>
    </source>
</evidence>
<evidence type="ECO:0000256" key="3">
    <source>
        <dbReference type="ARBA" id="ARBA00011245"/>
    </source>
</evidence>
<gene>
    <name evidence="16" type="ORF">SAMN02799620_06284</name>
</gene>
<evidence type="ECO:0000256" key="2">
    <source>
        <dbReference type="ARBA" id="ARBA00006219"/>
    </source>
</evidence>
<evidence type="ECO:0000256" key="7">
    <source>
        <dbReference type="ARBA" id="ARBA00022679"/>
    </source>
</evidence>
<keyword evidence="11" id="KW-0320">Glycogen biosynthesis</keyword>